<dbReference type="NCBIfam" id="NF040466">
    <property type="entry name" value="ydjY_domain"/>
    <property type="match status" value="1"/>
</dbReference>
<reference evidence="1" key="1">
    <citation type="submission" date="2018-05" db="EMBL/GenBank/DDBJ databases">
        <authorList>
            <person name="Lanie J.A."/>
            <person name="Ng W.-L."/>
            <person name="Kazmierczak K.M."/>
            <person name="Andrzejewski T.M."/>
            <person name="Davidsen T.M."/>
            <person name="Wayne K.J."/>
            <person name="Tettelin H."/>
            <person name="Glass J.I."/>
            <person name="Rusch D."/>
            <person name="Podicherti R."/>
            <person name="Tsui H.-C.T."/>
            <person name="Winkler M.E."/>
        </authorList>
    </citation>
    <scope>NUCLEOTIDE SEQUENCE</scope>
</reference>
<name>A0A382ERM5_9ZZZZ</name>
<feature type="non-terminal residue" evidence="1">
    <location>
        <position position="264"/>
    </location>
</feature>
<proteinExistence type="predicted"/>
<organism evidence="1">
    <name type="scientific">marine metagenome</name>
    <dbReference type="NCBI Taxonomy" id="408172"/>
    <lineage>
        <taxon>unclassified sequences</taxon>
        <taxon>metagenomes</taxon>
        <taxon>ecological metagenomes</taxon>
    </lineage>
</organism>
<evidence type="ECO:0000313" key="1">
    <source>
        <dbReference type="EMBL" id="SVB52641.1"/>
    </source>
</evidence>
<dbReference type="InterPro" id="IPR047750">
    <property type="entry name" value="YdjY-like"/>
</dbReference>
<sequence length="264" mass="28885">MLQQTETAGLLALPLPLAGKIVFSESRIPHALAAMKDILVYIIVFCLITRFAQAGPVQASIIPKEKPSGRRGASGLVIPEKFSNRVKKIGADLYRVGDVTIDSKLQVAAFPAKVNQIIGLIEYALVTEQGKTHESFLSTKIKPGDLHVAMLLLGVKPLVNVSVEIAWQEDGKWTRKSITNCIAQYPLEVASEQENKETEKSFELKPSSWTWTGSRVRSSGILAADELGSILSLQPDPDALSLIDPMIDTSRFGSHVWSKQVPKK</sequence>
<protein>
    <submittedName>
        <fullName evidence="1">Uncharacterized protein</fullName>
    </submittedName>
</protein>
<accession>A0A382ERM5</accession>
<dbReference type="EMBL" id="UINC01045642">
    <property type="protein sequence ID" value="SVB52641.1"/>
    <property type="molecule type" value="Genomic_DNA"/>
</dbReference>
<dbReference type="AlphaFoldDB" id="A0A382ERM5"/>
<gene>
    <name evidence="1" type="ORF">METZ01_LOCUS205495</name>
</gene>